<gene>
    <name evidence="4" type="ORF">BCR37DRAFT_402589</name>
</gene>
<dbReference type="Pfam" id="PF00722">
    <property type="entry name" value="Glyco_hydro_16"/>
    <property type="match status" value="1"/>
</dbReference>
<evidence type="ECO:0000256" key="2">
    <source>
        <dbReference type="SAM" id="Phobius"/>
    </source>
</evidence>
<dbReference type="PROSITE" id="PS51762">
    <property type="entry name" value="GH16_2"/>
    <property type="match status" value="1"/>
</dbReference>
<comment type="caution">
    <text evidence="4">The sequence shown here is derived from an EMBL/GenBank/DDBJ whole genome shotgun (WGS) entry which is preliminary data.</text>
</comment>
<dbReference type="OrthoDB" id="4781at2759"/>
<keyword evidence="2" id="KW-1133">Transmembrane helix</keyword>
<dbReference type="InterPro" id="IPR013320">
    <property type="entry name" value="ConA-like_dom_sf"/>
</dbReference>
<evidence type="ECO:0000313" key="5">
    <source>
        <dbReference type="Proteomes" id="UP000193685"/>
    </source>
</evidence>
<dbReference type="GO" id="GO:0004553">
    <property type="term" value="F:hydrolase activity, hydrolyzing O-glycosyl compounds"/>
    <property type="evidence" value="ECO:0007669"/>
    <property type="project" value="InterPro"/>
</dbReference>
<comment type="similarity">
    <text evidence="1">Belongs to the glycosyl hydrolase 16 family.</text>
</comment>
<dbReference type="PANTHER" id="PTHR10963:SF55">
    <property type="entry name" value="GLYCOSIDE HYDROLASE FAMILY 16 PROTEIN"/>
    <property type="match status" value="1"/>
</dbReference>
<name>A0A1Y2FES7_PROLT</name>
<evidence type="ECO:0000313" key="4">
    <source>
        <dbReference type="EMBL" id="ORY82429.1"/>
    </source>
</evidence>
<keyword evidence="4" id="KW-0430">Lectin</keyword>
<reference evidence="4 5" key="1">
    <citation type="submission" date="2016-07" db="EMBL/GenBank/DDBJ databases">
        <title>Pervasive Adenine N6-methylation of Active Genes in Fungi.</title>
        <authorList>
            <consortium name="DOE Joint Genome Institute"/>
            <person name="Mondo S.J."/>
            <person name="Dannebaum R.O."/>
            <person name="Kuo R.C."/>
            <person name="Labutti K."/>
            <person name="Haridas S."/>
            <person name="Kuo A."/>
            <person name="Salamov A."/>
            <person name="Ahrendt S.R."/>
            <person name="Lipzen A."/>
            <person name="Sullivan W."/>
            <person name="Andreopoulos W.B."/>
            <person name="Clum A."/>
            <person name="Lindquist E."/>
            <person name="Daum C."/>
            <person name="Ramamoorthy G.K."/>
            <person name="Gryganskyi A."/>
            <person name="Culley D."/>
            <person name="Magnuson J.K."/>
            <person name="James T.Y."/>
            <person name="O'Malley M.A."/>
            <person name="Stajich J.E."/>
            <person name="Spatafora J.W."/>
            <person name="Visel A."/>
            <person name="Grigoriev I.V."/>
        </authorList>
    </citation>
    <scope>NUCLEOTIDE SEQUENCE [LARGE SCALE GENOMIC DNA]</scope>
    <source>
        <strain evidence="4 5">12-1054</strain>
    </source>
</reference>
<keyword evidence="2" id="KW-0812">Transmembrane</keyword>
<dbReference type="InterPro" id="IPR000757">
    <property type="entry name" value="Beta-glucanase-like"/>
</dbReference>
<dbReference type="EMBL" id="MCFI01000009">
    <property type="protein sequence ID" value="ORY82429.1"/>
    <property type="molecule type" value="Genomic_DNA"/>
</dbReference>
<dbReference type="Gene3D" id="2.60.120.200">
    <property type="match status" value="1"/>
</dbReference>
<dbReference type="SUPFAM" id="SSF49899">
    <property type="entry name" value="Concanavalin A-like lectins/glucanases"/>
    <property type="match status" value="1"/>
</dbReference>
<dbReference type="GO" id="GO:0030246">
    <property type="term" value="F:carbohydrate binding"/>
    <property type="evidence" value="ECO:0007669"/>
    <property type="project" value="UniProtKB-KW"/>
</dbReference>
<dbReference type="RefSeq" id="XP_040725300.1">
    <property type="nucleotide sequence ID" value="XM_040871920.1"/>
</dbReference>
<dbReference type="OMA" id="HAGNPDP"/>
<accession>A0A1Y2FES7</accession>
<protein>
    <submittedName>
        <fullName evidence="4">Concanavalin A-like lectin/glucanase domain-containing protein</fullName>
    </submittedName>
</protein>
<feature type="domain" description="GH16" evidence="3">
    <location>
        <begin position="106"/>
        <end position="429"/>
    </location>
</feature>
<proteinExistence type="inferred from homology"/>
<dbReference type="PANTHER" id="PTHR10963">
    <property type="entry name" value="GLYCOSYL HYDROLASE-RELATED"/>
    <property type="match status" value="1"/>
</dbReference>
<sequence length="429" mass="48348">MDDASSFHSVQESTGPWSRALDDVEPDYFRKPWLAQRETRMERLAVWIPRASVILAAVIIAVFAYGGYNDYETRSFCLVFEDSFDSFDETVWQREVELGGYGTGEFEWTTPFENNSYVKDGKLHLVPHVSAWPPAEGTVLNLTDLGICTVDNAYSGRSPVADCQATYNTSLGTVIPPISSARLSTRLSHSIHYGRVEVTAKLPVGDWLWPAIWMMPTNNTYGKWPQSGEIDIMESRGNGVDFISVNEQQQHFPGGHDATYSTLHWGPAIPYIYDAWAKTTDGMRYPSGLSSLTSGYHVYGIEWSPRSIRTYVDKKLTRVAHFKFPEGGFWGQGDFDAGRSAWSTESFLNPWTTGSSHAPFDQDFHLIINLAVGATNGYFNTISGLLPWSGSRNEAIQGFMKARERWEPSWKSESERAFTIDSVRMWKLC</sequence>
<evidence type="ECO:0000259" key="3">
    <source>
        <dbReference type="PROSITE" id="PS51762"/>
    </source>
</evidence>
<dbReference type="GeneID" id="63788519"/>
<organism evidence="4 5">
    <name type="scientific">Protomyces lactucae-debilis</name>
    <dbReference type="NCBI Taxonomy" id="2754530"/>
    <lineage>
        <taxon>Eukaryota</taxon>
        <taxon>Fungi</taxon>
        <taxon>Dikarya</taxon>
        <taxon>Ascomycota</taxon>
        <taxon>Taphrinomycotina</taxon>
        <taxon>Taphrinomycetes</taxon>
        <taxon>Taphrinales</taxon>
        <taxon>Protomycetaceae</taxon>
        <taxon>Protomyces</taxon>
    </lineage>
</organism>
<dbReference type="AlphaFoldDB" id="A0A1Y2FES7"/>
<feature type="transmembrane region" description="Helical" evidence="2">
    <location>
        <begin position="47"/>
        <end position="68"/>
    </location>
</feature>
<dbReference type="GO" id="GO:0005975">
    <property type="term" value="P:carbohydrate metabolic process"/>
    <property type="evidence" value="ECO:0007669"/>
    <property type="project" value="InterPro"/>
</dbReference>
<dbReference type="InterPro" id="IPR050546">
    <property type="entry name" value="Glycosyl_Hydrlase_16"/>
</dbReference>
<evidence type="ECO:0000256" key="1">
    <source>
        <dbReference type="ARBA" id="ARBA00006865"/>
    </source>
</evidence>
<keyword evidence="5" id="KW-1185">Reference proteome</keyword>
<dbReference type="Proteomes" id="UP000193685">
    <property type="component" value="Unassembled WGS sequence"/>
</dbReference>
<keyword evidence="2" id="KW-0472">Membrane</keyword>
<dbReference type="STRING" id="56484.A0A1Y2FES7"/>